<evidence type="ECO:0000313" key="2">
    <source>
        <dbReference type="EMBL" id="KAJ7745210.1"/>
    </source>
</evidence>
<keyword evidence="1" id="KW-0472">Membrane</keyword>
<evidence type="ECO:0000313" key="3">
    <source>
        <dbReference type="Proteomes" id="UP001215280"/>
    </source>
</evidence>
<reference evidence="2" key="1">
    <citation type="submission" date="2023-03" db="EMBL/GenBank/DDBJ databases">
        <title>Massive genome expansion in bonnet fungi (Mycena s.s.) driven by repeated elements and novel gene families across ecological guilds.</title>
        <authorList>
            <consortium name="Lawrence Berkeley National Laboratory"/>
            <person name="Harder C.B."/>
            <person name="Miyauchi S."/>
            <person name="Viragh M."/>
            <person name="Kuo A."/>
            <person name="Thoen E."/>
            <person name="Andreopoulos B."/>
            <person name="Lu D."/>
            <person name="Skrede I."/>
            <person name="Drula E."/>
            <person name="Henrissat B."/>
            <person name="Morin E."/>
            <person name="Kohler A."/>
            <person name="Barry K."/>
            <person name="LaButti K."/>
            <person name="Morin E."/>
            <person name="Salamov A."/>
            <person name="Lipzen A."/>
            <person name="Mereny Z."/>
            <person name="Hegedus B."/>
            <person name="Baldrian P."/>
            <person name="Stursova M."/>
            <person name="Weitz H."/>
            <person name="Taylor A."/>
            <person name="Grigoriev I.V."/>
            <person name="Nagy L.G."/>
            <person name="Martin F."/>
            <person name="Kauserud H."/>
        </authorList>
    </citation>
    <scope>NUCLEOTIDE SEQUENCE</scope>
    <source>
        <strain evidence="2">CBHHK188m</strain>
    </source>
</reference>
<comment type="caution">
    <text evidence="2">The sequence shown here is derived from an EMBL/GenBank/DDBJ whole genome shotgun (WGS) entry which is preliminary data.</text>
</comment>
<keyword evidence="1" id="KW-0812">Transmembrane</keyword>
<feature type="transmembrane region" description="Helical" evidence="1">
    <location>
        <begin position="120"/>
        <end position="142"/>
    </location>
</feature>
<dbReference type="EMBL" id="JARJLG010000104">
    <property type="protein sequence ID" value="KAJ7745210.1"/>
    <property type="molecule type" value="Genomic_DNA"/>
</dbReference>
<feature type="non-terminal residue" evidence="2">
    <location>
        <position position="156"/>
    </location>
</feature>
<keyword evidence="3" id="KW-1185">Reference proteome</keyword>
<sequence length="156" mass="17808">NPPVIVTSSGEVRYSFVCRKNPSVKINRARHDDSTSNLVWHVDGCEPQSSSAIAAFAGGSSYNPTKHRIAEDQELREIFYDLNNRVQHPSAMTVSRDVKEIFKISLENLAKILQLISRRILDFFTLAWMDVISFLGITVHWIRESKMETVILDFVK</sequence>
<organism evidence="2 3">
    <name type="scientific">Mycena maculata</name>
    <dbReference type="NCBI Taxonomy" id="230809"/>
    <lineage>
        <taxon>Eukaryota</taxon>
        <taxon>Fungi</taxon>
        <taxon>Dikarya</taxon>
        <taxon>Basidiomycota</taxon>
        <taxon>Agaricomycotina</taxon>
        <taxon>Agaricomycetes</taxon>
        <taxon>Agaricomycetidae</taxon>
        <taxon>Agaricales</taxon>
        <taxon>Marasmiineae</taxon>
        <taxon>Mycenaceae</taxon>
        <taxon>Mycena</taxon>
    </lineage>
</organism>
<protein>
    <submittedName>
        <fullName evidence="2">Uncharacterized protein</fullName>
    </submittedName>
</protein>
<dbReference type="Proteomes" id="UP001215280">
    <property type="component" value="Unassembled WGS sequence"/>
</dbReference>
<evidence type="ECO:0000256" key="1">
    <source>
        <dbReference type="SAM" id="Phobius"/>
    </source>
</evidence>
<keyword evidence="1" id="KW-1133">Transmembrane helix</keyword>
<dbReference type="AlphaFoldDB" id="A0AAD7IKE1"/>
<gene>
    <name evidence="2" type="ORF">DFH07DRAFT_749036</name>
</gene>
<proteinExistence type="predicted"/>
<accession>A0AAD7IKE1</accession>
<name>A0AAD7IKE1_9AGAR</name>